<evidence type="ECO:0000313" key="6">
    <source>
        <dbReference type="Proteomes" id="UP000295718"/>
    </source>
</evidence>
<dbReference type="OrthoDB" id="9803764at2"/>
<dbReference type="Proteomes" id="UP000295718">
    <property type="component" value="Unassembled WGS sequence"/>
</dbReference>
<dbReference type="PROSITE" id="PS01124">
    <property type="entry name" value="HTH_ARAC_FAMILY_2"/>
    <property type="match status" value="1"/>
</dbReference>
<name>A0A4R1R6G5_9FIRM</name>
<gene>
    <name evidence="5" type="ORF">EDD76_101263</name>
</gene>
<dbReference type="PANTHER" id="PTHR43280:SF2">
    <property type="entry name" value="HTH-TYPE TRANSCRIPTIONAL REGULATOR EXSA"/>
    <property type="match status" value="1"/>
</dbReference>
<dbReference type="InterPro" id="IPR018060">
    <property type="entry name" value="HTH_AraC"/>
</dbReference>
<keyword evidence="3" id="KW-0804">Transcription</keyword>
<proteinExistence type="predicted"/>
<protein>
    <submittedName>
        <fullName evidence="5">AraC-like DNA-binding protein</fullName>
    </submittedName>
</protein>
<evidence type="ECO:0000313" key="5">
    <source>
        <dbReference type="EMBL" id="TCL61166.1"/>
    </source>
</evidence>
<keyword evidence="2 5" id="KW-0238">DNA-binding</keyword>
<dbReference type="Pfam" id="PF12833">
    <property type="entry name" value="HTH_18"/>
    <property type="match status" value="1"/>
</dbReference>
<dbReference type="STRING" id="1469948.GCA_000732725_02506"/>
<organism evidence="5 6">
    <name type="scientific">Kineothrix alysoides</name>
    <dbReference type="NCBI Taxonomy" id="1469948"/>
    <lineage>
        <taxon>Bacteria</taxon>
        <taxon>Bacillati</taxon>
        <taxon>Bacillota</taxon>
        <taxon>Clostridia</taxon>
        <taxon>Lachnospirales</taxon>
        <taxon>Lachnospiraceae</taxon>
        <taxon>Kineothrix</taxon>
    </lineage>
</organism>
<evidence type="ECO:0000259" key="4">
    <source>
        <dbReference type="PROSITE" id="PS01124"/>
    </source>
</evidence>
<keyword evidence="6" id="KW-1185">Reference proteome</keyword>
<evidence type="ECO:0000256" key="3">
    <source>
        <dbReference type="ARBA" id="ARBA00023163"/>
    </source>
</evidence>
<sequence length="238" mass="27090">MSKIYFENDYIVVIPTFKSVSIHKHNFLHIFLLSEKEGNQHCYRVLIVDRNVKHQMPPREQCQLFLLIDPTSLLAEKLKSDYLPGAESILSESIMLTQDYPADGLQHEVVSFIESLLREMNLPRKENDGKHGEPDARDERVAKLIVDIKNYRHLESLLEEIARENFISIGRLSHIFKEQTGSSLKGYLNIKQLEKAYKLVLEGHSIVYAALEAGFSSAAHLAAMCKKQTGISITAVLK</sequence>
<dbReference type="Gene3D" id="1.10.10.60">
    <property type="entry name" value="Homeodomain-like"/>
    <property type="match status" value="1"/>
</dbReference>
<dbReference type="GO" id="GO:0003700">
    <property type="term" value="F:DNA-binding transcription factor activity"/>
    <property type="evidence" value="ECO:0007669"/>
    <property type="project" value="InterPro"/>
</dbReference>
<dbReference type="PANTHER" id="PTHR43280">
    <property type="entry name" value="ARAC-FAMILY TRANSCRIPTIONAL REGULATOR"/>
    <property type="match status" value="1"/>
</dbReference>
<dbReference type="SMART" id="SM00342">
    <property type="entry name" value="HTH_ARAC"/>
    <property type="match status" value="1"/>
</dbReference>
<dbReference type="InterPro" id="IPR018062">
    <property type="entry name" value="HTH_AraC-typ_CS"/>
</dbReference>
<dbReference type="PROSITE" id="PS00041">
    <property type="entry name" value="HTH_ARAC_FAMILY_1"/>
    <property type="match status" value="1"/>
</dbReference>
<dbReference type="AlphaFoldDB" id="A0A4R1R6G5"/>
<evidence type="ECO:0000256" key="2">
    <source>
        <dbReference type="ARBA" id="ARBA00023125"/>
    </source>
</evidence>
<dbReference type="EMBL" id="SLUO01000001">
    <property type="protein sequence ID" value="TCL61166.1"/>
    <property type="molecule type" value="Genomic_DNA"/>
</dbReference>
<dbReference type="GO" id="GO:0043565">
    <property type="term" value="F:sequence-specific DNA binding"/>
    <property type="evidence" value="ECO:0007669"/>
    <property type="project" value="InterPro"/>
</dbReference>
<keyword evidence="1" id="KW-0805">Transcription regulation</keyword>
<feature type="domain" description="HTH araC/xylS-type" evidence="4">
    <location>
        <begin position="139"/>
        <end position="238"/>
    </location>
</feature>
<evidence type="ECO:0000256" key="1">
    <source>
        <dbReference type="ARBA" id="ARBA00023015"/>
    </source>
</evidence>
<dbReference type="RefSeq" id="WP_031391184.1">
    <property type="nucleotide sequence ID" value="NZ_JPNB01000002.1"/>
</dbReference>
<accession>A0A4R1R6G5</accession>
<comment type="caution">
    <text evidence="5">The sequence shown here is derived from an EMBL/GenBank/DDBJ whole genome shotgun (WGS) entry which is preliminary data.</text>
</comment>
<reference evidence="5 6" key="1">
    <citation type="submission" date="2019-03" db="EMBL/GenBank/DDBJ databases">
        <title>Genomic Encyclopedia of Type Strains, Phase IV (KMG-IV): sequencing the most valuable type-strain genomes for metagenomic binning, comparative biology and taxonomic classification.</title>
        <authorList>
            <person name="Goeker M."/>
        </authorList>
    </citation>
    <scope>NUCLEOTIDE SEQUENCE [LARGE SCALE GENOMIC DNA]</scope>
    <source>
        <strain evidence="5 6">DSM 100556</strain>
    </source>
</reference>